<dbReference type="EMBL" id="AVOT02098888">
    <property type="protein sequence ID" value="MBW0576655.1"/>
    <property type="molecule type" value="Genomic_DNA"/>
</dbReference>
<accession>A0A9Q3KC97</accession>
<sequence>MSCIHERNHVEQAAMLQQDLVYQFLHNGSRNHYGRLHVGEFLASVIVGMRGGGWVLGGNGRELQGRSGGEDGGVGEEEGGGGIQRAYRR</sequence>
<comment type="caution">
    <text evidence="2">The sequence shown here is derived from an EMBL/GenBank/DDBJ whole genome shotgun (WGS) entry which is preliminary data.</text>
</comment>
<name>A0A9Q3KC97_9BASI</name>
<evidence type="ECO:0000313" key="3">
    <source>
        <dbReference type="Proteomes" id="UP000765509"/>
    </source>
</evidence>
<proteinExistence type="predicted"/>
<protein>
    <submittedName>
        <fullName evidence="2">Uncharacterized protein</fullName>
    </submittedName>
</protein>
<reference evidence="2" key="1">
    <citation type="submission" date="2021-03" db="EMBL/GenBank/DDBJ databases">
        <title>Draft genome sequence of rust myrtle Austropuccinia psidii MF-1, a brazilian biotype.</title>
        <authorList>
            <person name="Quecine M.C."/>
            <person name="Pachon D.M.R."/>
            <person name="Bonatelli M.L."/>
            <person name="Correr F.H."/>
            <person name="Franceschini L.M."/>
            <person name="Leite T.F."/>
            <person name="Margarido G.R.A."/>
            <person name="Almeida C.A."/>
            <person name="Ferrarezi J.A."/>
            <person name="Labate C.A."/>
        </authorList>
    </citation>
    <scope>NUCLEOTIDE SEQUENCE</scope>
    <source>
        <strain evidence="2">MF-1</strain>
    </source>
</reference>
<gene>
    <name evidence="2" type="ORF">O181_116370</name>
</gene>
<feature type="region of interest" description="Disordered" evidence="1">
    <location>
        <begin position="61"/>
        <end position="89"/>
    </location>
</feature>
<dbReference type="AlphaFoldDB" id="A0A9Q3KC97"/>
<organism evidence="2 3">
    <name type="scientific">Austropuccinia psidii MF-1</name>
    <dbReference type="NCBI Taxonomy" id="1389203"/>
    <lineage>
        <taxon>Eukaryota</taxon>
        <taxon>Fungi</taxon>
        <taxon>Dikarya</taxon>
        <taxon>Basidiomycota</taxon>
        <taxon>Pucciniomycotina</taxon>
        <taxon>Pucciniomycetes</taxon>
        <taxon>Pucciniales</taxon>
        <taxon>Sphaerophragmiaceae</taxon>
        <taxon>Austropuccinia</taxon>
    </lineage>
</organism>
<evidence type="ECO:0000256" key="1">
    <source>
        <dbReference type="SAM" id="MobiDB-lite"/>
    </source>
</evidence>
<feature type="compositionally biased region" description="Gly residues" evidence="1">
    <location>
        <begin position="61"/>
        <end position="72"/>
    </location>
</feature>
<evidence type="ECO:0000313" key="2">
    <source>
        <dbReference type="EMBL" id="MBW0576655.1"/>
    </source>
</evidence>
<keyword evidence="3" id="KW-1185">Reference proteome</keyword>
<dbReference type="Proteomes" id="UP000765509">
    <property type="component" value="Unassembled WGS sequence"/>
</dbReference>